<dbReference type="EMBL" id="BLIO01000001">
    <property type="protein sequence ID" value="GFE16890.1"/>
    <property type="molecule type" value="Genomic_DNA"/>
</dbReference>
<evidence type="ECO:0000313" key="1">
    <source>
        <dbReference type="EMBL" id="GFE16890.1"/>
    </source>
</evidence>
<protein>
    <submittedName>
        <fullName evidence="1">Uncharacterized protein</fullName>
    </submittedName>
</protein>
<evidence type="ECO:0000313" key="2">
    <source>
        <dbReference type="Proteomes" id="UP000430079"/>
    </source>
</evidence>
<sequence length="171" mass="18089">MSVMYTALRRHCLAGAHTAAVPGGLGALHQSILHSGGWLVAVGDLDPERFTTDVERELFTWFSGRTSRPAGAAWPGAGSLPPVGGLLALHHDALEDVHVTLSAPEPAADTVAAARYMATAVVGAHYRSRPVTQVPSRAALTTRSMPDVTSVDLFPRRRHGPGCTRQAQPGR</sequence>
<gene>
    <name evidence="1" type="ORF">Sgleb_49370</name>
</gene>
<accession>A0A640T168</accession>
<proteinExistence type="predicted"/>
<dbReference type="Proteomes" id="UP000430079">
    <property type="component" value="Unassembled WGS sequence"/>
</dbReference>
<reference evidence="1 2" key="1">
    <citation type="submission" date="2019-12" db="EMBL/GenBank/DDBJ databases">
        <title>Whole genome shotgun sequence of Streptomyces hygroscopicus subsp. glebosus NBRC 13786.</title>
        <authorList>
            <person name="Ichikawa N."/>
            <person name="Kimura A."/>
            <person name="Kitahashi Y."/>
            <person name="Komaki H."/>
            <person name="Tamura T."/>
        </authorList>
    </citation>
    <scope>NUCLEOTIDE SEQUENCE [LARGE SCALE GENOMIC DNA]</scope>
    <source>
        <strain evidence="1 2">NBRC 13786</strain>
    </source>
</reference>
<comment type="caution">
    <text evidence="1">The sequence shown here is derived from an EMBL/GenBank/DDBJ whole genome shotgun (WGS) entry which is preliminary data.</text>
</comment>
<dbReference type="AlphaFoldDB" id="A0A640T168"/>
<organism evidence="1 2">
    <name type="scientific">Streptomyces glebosus</name>
    <dbReference type="NCBI Taxonomy" id="249580"/>
    <lineage>
        <taxon>Bacteria</taxon>
        <taxon>Bacillati</taxon>
        <taxon>Actinomycetota</taxon>
        <taxon>Actinomycetes</taxon>
        <taxon>Kitasatosporales</taxon>
        <taxon>Streptomycetaceae</taxon>
        <taxon>Streptomyces</taxon>
    </lineage>
</organism>
<dbReference type="RefSeq" id="WP_190146212.1">
    <property type="nucleotide sequence ID" value="NZ_BLIO01000001.1"/>
</dbReference>
<name>A0A640T168_9ACTN</name>
<keyword evidence="2" id="KW-1185">Reference proteome</keyword>